<sequence length="162" mass="18535">MRCPECAYPNSPTSYNCDRCGDPLRSREEVEKTIKLWQEMPEPDRAEFEAKIRLEQARFDQYLQYLQRNRLRHIIIGGILAGVTGLFTGWFILPDIILGALAGYFLNRQEGERYIGMALFGLTYTISFLIKGSISSLWSGHIIFTAFYIAIWAGGFIFSACM</sequence>
<organism evidence="2">
    <name type="scientific">marine sediment metagenome</name>
    <dbReference type="NCBI Taxonomy" id="412755"/>
    <lineage>
        <taxon>unclassified sequences</taxon>
        <taxon>metagenomes</taxon>
        <taxon>ecological metagenomes</taxon>
    </lineage>
</organism>
<feature type="transmembrane region" description="Helical" evidence="1">
    <location>
        <begin position="142"/>
        <end position="160"/>
    </location>
</feature>
<protein>
    <submittedName>
        <fullName evidence="2">Uncharacterized protein</fullName>
    </submittedName>
</protein>
<feature type="non-terminal residue" evidence="2">
    <location>
        <position position="162"/>
    </location>
</feature>
<gene>
    <name evidence="2" type="ORF">S06H3_35825</name>
</gene>
<reference evidence="2" key="1">
    <citation type="journal article" date="2014" name="Front. Microbiol.">
        <title>High frequency of phylogenetically diverse reductive dehalogenase-homologous genes in deep subseafloor sedimentary metagenomes.</title>
        <authorList>
            <person name="Kawai M."/>
            <person name="Futagami T."/>
            <person name="Toyoda A."/>
            <person name="Takaki Y."/>
            <person name="Nishi S."/>
            <person name="Hori S."/>
            <person name="Arai W."/>
            <person name="Tsubouchi T."/>
            <person name="Morono Y."/>
            <person name="Uchiyama I."/>
            <person name="Ito T."/>
            <person name="Fujiyama A."/>
            <person name="Inagaki F."/>
            <person name="Takami H."/>
        </authorList>
    </citation>
    <scope>NUCLEOTIDE SEQUENCE</scope>
    <source>
        <strain evidence="2">Expedition CK06-06</strain>
    </source>
</reference>
<keyword evidence="1" id="KW-0472">Membrane</keyword>
<comment type="caution">
    <text evidence="2">The sequence shown here is derived from an EMBL/GenBank/DDBJ whole genome shotgun (WGS) entry which is preliminary data.</text>
</comment>
<name>X1M3X0_9ZZZZ</name>
<dbReference type="AlphaFoldDB" id="X1M3X0"/>
<keyword evidence="1" id="KW-0812">Transmembrane</keyword>
<feature type="transmembrane region" description="Helical" evidence="1">
    <location>
        <begin position="74"/>
        <end position="93"/>
    </location>
</feature>
<evidence type="ECO:0000256" key="1">
    <source>
        <dbReference type="SAM" id="Phobius"/>
    </source>
</evidence>
<evidence type="ECO:0000313" key="2">
    <source>
        <dbReference type="EMBL" id="GAI26023.1"/>
    </source>
</evidence>
<keyword evidence="1" id="KW-1133">Transmembrane helix</keyword>
<proteinExistence type="predicted"/>
<feature type="transmembrane region" description="Helical" evidence="1">
    <location>
        <begin position="113"/>
        <end position="130"/>
    </location>
</feature>
<dbReference type="EMBL" id="BARV01021644">
    <property type="protein sequence ID" value="GAI26023.1"/>
    <property type="molecule type" value="Genomic_DNA"/>
</dbReference>
<accession>X1M3X0</accession>